<dbReference type="InterPro" id="IPR019734">
    <property type="entry name" value="TPR_rpt"/>
</dbReference>
<feature type="repeat" description="TPR" evidence="1">
    <location>
        <begin position="492"/>
        <end position="525"/>
    </location>
</feature>
<proteinExistence type="predicted"/>
<feature type="chain" id="PRO_5045974406" evidence="2">
    <location>
        <begin position="21"/>
        <end position="895"/>
    </location>
</feature>
<reference evidence="3 4" key="1">
    <citation type="submission" date="2019-02" db="EMBL/GenBank/DDBJ databases">
        <title>Marinobacter halodurans sp. nov., a marine bacterium isolated from sea tidal flat.</title>
        <authorList>
            <person name="Yoo Y."/>
            <person name="Lee D.W."/>
            <person name="Kim B.S."/>
            <person name="Kim J.-J."/>
        </authorList>
    </citation>
    <scope>NUCLEOTIDE SEQUENCE [LARGE SCALE GENOMIC DNA]</scope>
    <source>
        <strain evidence="3 4">YJ-S3-2</strain>
    </source>
</reference>
<dbReference type="Pfam" id="PF13432">
    <property type="entry name" value="TPR_16"/>
    <property type="match status" value="4"/>
</dbReference>
<gene>
    <name evidence="3" type="ORF">EZI54_18690</name>
</gene>
<dbReference type="InterPro" id="IPR011717">
    <property type="entry name" value="TPR-4"/>
</dbReference>
<keyword evidence="1" id="KW-0802">TPR repeat</keyword>
<organism evidence="3 4">
    <name type="scientific">Marinobacter halodurans</name>
    <dbReference type="NCBI Taxonomy" id="2528979"/>
    <lineage>
        <taxon>Bacteria</taxon>
        <taxon>Pseudomonadati</taxon>
        <taxon>Pseudomonadota</taxon>
        <taxon>Gammaproteobacteria</taxon>
        <taxon>Pseudomonadales</taxon>
        <taxon>Marinobacteraceae</taxon>
        <taxon>Marinobacter</taxon>
    </lineage>
</organism>
<dbReference type="PROSITE" id="PS50005">
    <property type="entry name" value="TPR"/>
    <property type="match status" value="5"/>
</dbReference>
<comment type="caution">
    <text evidence="3">The sequence shown here is derived from an EMBL/GenBank/DDBJ whole genome shotgun (WGS) entry which is preliminary data.</text>
</comment>
<dbReference type="SUPFAM" id="SSF81901">
    <property type="entry name" value="HCP-like"/>
    <property type="match status" value="1"/>
</dbReference>
<evidence type="ECO:0000256" key="2">
    <source>
        <dbReference type="SAM" id="SignalP"/>
    </source>
</evidence>
<name>A0ABY1ZFX8_9GAMM</name>
<dbReference type="PROSITE" id="PS51257">
    <property type="entry name" value="PROKAR_LIPOPROTEIN"/>
    <property type="match status" value="1"/>
</dbReference>
<evidence type="ECO:0000313" key="4">
    <source>
        <dbReference type="Proteomes" id="UP000313645"/>
    </source>
</evidence>
<dbReference type="InterPro" id="IPR011990">
    <property type="entry name" value="TPR-like_helical_dom_sf"/>
</dbReference>
<dbReference type="PANTHER" id="PTHR12558">
    <property type="entry name" value="CELL DIVISION CYCLE 16,23,27"/>
    <property type="match status" value="1"/>
</dbReference>
<sequence length="895" mass="99179">MKWKTLFRITLLAVAFTSLLTGCGDDKEEMSQQELQYLSHLDQSRFFQRQGELKASTLEARSAIDLNPKKVDPYFVIIDNLITAGDAVSAARQVKEIEKRLQEKGTTDDIHNRIQLILARTYLMRQDTEAALDALDKLKSPDRTQQVRADLLRGDILLAAKQYQQAESAYQKALDSDATSTLALIGLSRVAQAQGNTELARQKIKQAEDEDANDPELWLWKAQLAQQQKQWRKSEEAYIRALEDIGKYDIMTYRKYTTISSLVDVLREEGKSSEAFVYEEILAKSAPGTVKSNFEAAQEAYRKGDLEKAARYLNEVLKQAPSHVQSSIMLGLIRFQQGRVEEAQELLEPISQIQDSPAASKLLAATQLRLQRPDEARKLLENLDDKQSDPGVLALIGIAHLASGDDEAGRTYIEKALQLDPGNDDLRLRYANYLVEQGDTEAAIKQASQVMDAHPDNDQARRMIINAYVRGGDTQAAEESASAWVKEQPKNISALLVSGSLAARADDASQARQYYRQALELSDTDPRANNALGALAASQDNTEEAIRQFRTAIDKAPDNRPAIQGLAQVTSPDQLQTYLEKVTKDHPDALAPKLALLELALRANNINRADELSAALLEPVSETELSPHTGSVADVYSAVAGSKLKANNKDAALAIMKRAQVLFPDNEAIALQTAQVYFEMDNEKAARDILQEVRLKHPDSAQPYLVEAAHEKGKERFGKAADLYELALAKDSSPQLTLLFVDALEQSQQAMRAIKALENGLEDHPGNETLQMRLAMAYQTSGDAQKAMDAYQTVLKSSPQNVVALNNLAWLYHESGKQDARQLAEKAYSLKPDSAAVADTYGWILFQQGDHSQSLPVLEKAYKLSPQTPEIAQHLAEAYKSTGRPDEAEKILSKL</sequence>
<dbReference type="SUPFAM" id="SSF48452">
    <property type="entry name" value="TPR-like"/>
    <property type="match status" value="3"/>
</dbReference>
<keyword evidence="2" id="KW-0732">Signal</keyword>
<protein>
    <submittedName>
        <fullName evidence="3">Tetratricopeptide repeat protein</fullName>
    </submittedName>
</protein>
<evidence type="ECO:0000313" key="3">
    <source>
        <dbReference type="EMBL" id="TBW50176.1"/>
    </source>
</evidence>
<accession>A0ABY1ZFX8</accession>
<dbReference type="Pfam" id="PF14559">
    <property type="entry name" value="TPR_19"/>
    <property type="match status" value="4"/>
</dbReference>
<feature type="repeat" description="TPR" evidence="1">
    <location>
        <begin position="526"/>
        <end position="559"/>
    </location>
</feature>
<dbReference type="Proteomes" id="UP000313645">
    <property type="component" value="Unassembled WGS sequence"/>
</dbReference>
<dbReference type="SMART" id="SM00028">
    <property type="entry name" value="TPR"/>
    <property type="match status" value="14"/>
</dbReference>
<keyword evidence="4" id="KW-1185">Reference proteome</keyword>
<feature type="signal peptide" evidence="2">
    <location>
        <begin position="1"/>
        <end position="20"/>
    </location>
</feature>
<dbReference type="EMBL" id="SJDL01000036">
    <property type="protein sequence ID" value="TBW50176.1"/>
    <property type="molecule type" value="Genomic_DNA"/>
</dbReference>
<dbReference type="Pfam" id="PF07721">
    <property type="entry name" value="TPR_4"/>
    <property type="match status" value="1"/>
</dbReference>
<feature type="repeat" description="TPR" evidence="1">
    <location>
        <begin position="835"/>
        <end position="868"/>
    </location>
</feature>
<feature type="repeat" description="TPR" evidence="1">
    <location>
        <begin position="768"/>
        <end position="801"/>
    </location>
</feature>
<evidence type="ECO:0000256" key="1">
    <source>
        <dbReference type="PROSITE-ProRule" id="PRU00339"/>
    </source>
</evidence>
<dbReference type="RefSeq" id="WP_131483402.1">
    <property type="nucleotide sequence ID" value="NZ_SJDL01000036.1"/>
</dbReference>
<feature type="repeat" description="TPR" evidence="1">
    <location>
        <begin position="390"/>
        <end position="423"/>
    </location>
</feature>
<dbReference type="PANTHER" id="PTHR12558:SF13">
    <property type="entry name" value="CELL DIVISION CYCLE PROTEIN 27 HOMOLOG"/>
    <property type="match status" value="1"/>
</dbReference>
<dbReference type="Gene3D" id="1.25.40.10">
    <property type="entry name" value="Tetratricopeptide repeat domain"/>
    <property type="match status" value="3"/>
</dbReference>